<dbReference type="RefSeq" id="WP_138550540.1">
    <property type="nucleotide sequence ID" value="NZ_PNCH01000013.1"/>
</dbReference>
<protein>
    <recommendedName>
        <fullName evidence="4">DUF3995 domain-containing protein</fullName>
    </recommendedName>
</protein>
<sequence>MSRRYGIVLLLLATLAVFLVAIAHMSCIYFGPQCYAAQMAPPFVVESARAGTLMAPLLTVAVSAIFILLGCYALSAARFIRRLPFLRLGIYSISAVCIVRGVLPIQLFFRYPEKISEPVLIAGIVWLLVGLCYLFGYRAVIKHTMH</sequence>
<dbReference type="Proteomes" id="UP000310249">
    <property type="component" value="Unassembled WGS sequence"/>
</dbReference>
<comment type="caution">
    <text evidence="2">The sequence shown here is derived from an EMBL/GenBank/DDBJ whole genome shotgun (WGS) entry which is preliminary data.</text>
</comment>
<feature type="transmembrane region" description="Helical" evidence="1">
    <location>
        <begin position="88"/>
        <end position="109"/>
    </location>
</feature>
<dbReference type="EMBL" id="PNCI01000027">
    <property type="protein sequence ID" value="TMP28184.1"/>
    <property type="molecule type" value="Genomic_DNA"/>
</dbReference>
<evidence type="ECO:0000256" key="1">
    <source>
        <dbReference type="SAM" id="Phobius"/>
    </source>
</evidence>
<evidence type="ECO:0008006" key="4">
    <source>
        <dbReference type="Google" id="ProtNLM"/>
    </source>
</evidence>
<accession>A0A5S3WMA4</accession>
<name>A0A5S3WMA4_9GAMM</name>
<feature type="transmembrane region" description="Helical" evidence="1">
    <location>
        <begin position="115"/>
        <end position="136"/>
    </location>
</feature>
<proteinExistence type="predicted"/>
<feature type="transmembrane region" description="Helical" evidence="1">
    <location>
        <begin position="52"/>
        <end position="76"/>
    </location>
</feature>
<reference evidence="3" key="2">
    <citation type="submission" date="2019-06" db="EMBL/GenBank/DDBJ databases">
        <title>Co-occurence of chitin degradation, pigmentation and bioactivity in marine Pseudoalteromonas.</title>
        <authorList>
            <person name="Sonnenschein E.C."/>
            <person name="Bech P.K."/>
        </authorList>
    </citation>
    <scope>NUCLEOTIDE SEQUENCE [LARGE SCALE GENOMIC DNA]</scope>
    <source>
        <strain evidence="3">S2676</strain>
    </source>
</reference>
<keyword evidence="1" id="KW-0472">Membrane</keyword>
<keyword evidence="1" id="KW-1133">Transmembrane helix</keyword>
<dbReference type="AlphaFoldDB" id="A0A5S3WMA4"/>
<evidence type="ECO:0000313" key="3">
    <source>
        <dbReference type="Proteomes" id="UP000310249"/>
    </source>
</evidence>
<gene>
    <name evidence="2" type="ORF">CWB99_12295</name>
</gene>
<organism evidence="2 3">
    <name type="scientific">Pseudoalteromonas rubra</name>
    <dbReference type="NCBI Taxonomy" id="43658"/>
    <lineage>
        <taxon>Bacteria</taxon>
        <taxon>Pseudomonadati</taxon>
        <taxon>Pseudomonadota</taxon>
        <taxon>Gammaproteobacteria</taxon>
        <taxon>Alteromonadales</taxon>
        <taxon>Pseudoalteromonadaceae</taxon>
        <taxon>Pseudoalteromonas</taxon>
    </lineage>
</organism>
<evidence type="ECO:0000313" key="2">
    <source>
        <dbReference type="EMBL" id="TMP28184.1"/>
    </source>
</evidence>
<keyword evidence="1" id="KW-0812">Transmembrane</keyword>
<reference evidence="2 3" key="1">
    <citation type="submission" date="2018-01" db="EMBL/GenBank/DDBJ databases">
        <authorList>
            <person name="Paulsen S."/>
            <person name="Gram L.K."/>
        </authorList>
    </citation>
    <scope>NUCLEOTIDE SEQUENCE [LARGE SCALE GENOMIC DNA]</scope>
    <source>
        <strain evidence="2 3">S2676</strain>
    </source>
</reference>
<dbReference type="OrthoDB" id="5457135at2"/>